<dbReference type="SUPFAM" id="SSF54695">
    <property type="entry name" value="POZ domain"/>
    <property type="match status" value="1"/>
</dbReference>
<dbReference type="InterPro" id="IPR000210">
    <property type="entry name" value="BTB/POZ_dom"/>
</dbReference>
<organism evidence="2 3">
    <name type="scientific">Aureobasidium namibiae CBS 147.97</name>
    <dbReference type="NCBI Taxonomy" id="1043004"/>
    <lineage>
        <taxon>Eukaryota</taxon>
        <taxon>Fungi</taxon>
        <taxon>Dikarya</taxon>
        <taxon>Ascomycota</taxon>
        <taxon>Pezizomycotina</taxon>
        <taxon>Dothideomycetes</taxon>
        <taxon>Dothideomycetidae</taxon>
        <taxon>Dothideales</taxon>
        <taxon>Saccotheciaceae</taxon>
        <taxon>Aureobasidium</taxon>
    </lineage>
</organism>
<dbReference type="CDD" id="cd18186">
    <property type="entry name" value="BTB_POZ_ZBTB_KLHL-like"/>
    <property type="match status" value="1"/>
</dbReference>
<dbReference type="GeneID" id="25412231"/>
<evidence type="ECO:0000313" key="2">
    <source>
        <dbReference type="EMBL" id="KEQ69508.1"/>
    </source>
</evidence>
<accession>A0A074W9B3</accession>
<feature type="domain" description="BTB" evidence="1">
    <location>
        <begin position="14"/>
        <end position="83"/>
    </location>
</feature>
<dbReference type="RefSeq" id="XP_013423682.1">
    <property type="nucleotide sequence ID" value="XM_013568228.1"/>
</dbReference>
<dbReference type="Pfam" id="PF00651">
    <property type="entry name" value="BTB"/>
    <property type="match status" value="1"/>
</dbReference>
<sequence length="210" mass="24403">MLRLILRHSEHFQGTVTVIVGREKKAYILHKDLLCFYSDYFRAAFKGYFKEAAESKIEFFDEETDLFDAYQVWLYTRELPGPSGDRENLHFLVDMWYFGDQYQTPLLQNQAIDKIFARLAKSNYFDPDMVPVIYAATMAGSPLRKAVIEIVACTIDFEKWSPSTTGWTIECLSDLVLAMNQARLSTDVTFPDLPKRDKCFFHVHGKNEHC</sequence>
<dbReference type="STRING" id="1043004.A0A074W9B3"/>
<keyword evidence="3" id="KW-1185">Reference proteome</keyword>
<protein>
    <recommendedName>
        <fullName evidence="1">BTB domain-containing protein</fullName>
    </recommendedName>
</protein>
<evidence type="ECO:0000259" key="1">
    <source>
        <dbReference type="PROSITE" id="PS50097"/>
    </source>
</evidence>
<dbReference type="InterPro" id="IPR011333">
    <property type="entry name" value="SKP1/BTB/POZ_sf"/>
</dbReference>
<dbReference type="HOGENOM" id="CLU_068279_5_2_1"/>
<proteinExistence type="predicted"/>
<dbReference type="PANTHER" id="PTHR47843:SF2">
    <property type="entry name" value="BTB DOMAIN-CONTAINING PROTEIN"/>
    <property type="match status" value="1"/>
</dbReference>
<dbReference type="PANTHER" id="PTHR47843">
    <property type="entry name" value="BTB DOMAIN-CONTAINING PROTEIN-RELATED"/>
    <property type="match status" value="1"/>
</dbReference>
<dbReference type="OrthoDB" id="194443at2759"/>
<evidence type="ECO:0000313" key="3">
    <source>
        <dbReference type="Proteomes" id="UP000027730"/>
    </source>
</evidence>
<name>A0A074W9B3_9PEZI</name>
<dbReference type="EMBL" id="KL584721">
    <property type="protein sequence ID" value="KEQ69508.1"/>
    <property type="molecule type" value="Genomic_DNA"/>
</dbReference>
<dbReference type="Gene3D" id="3.30.710.10">
    <property type="entry name" value="Potassium Channel Kv1.1, Chain A"/>
    <property type="match status" value="1"/>
</dbReference>
<dbReference type="AlphaFoldDB" id="A0A074W9B3"/>
<gene>
    <name evidence="2" type="ORF">M436DRAFT_55953</name>
</gene>
<dbReference type="Proteomes" id="UP000027730">
    <property type="component" value="Unassembled WGS sequence"/>
</dbReference>
<reference evidence="2 3" key="1">
    <citation type="journal article" date="2014" name="BMC Genomics">
        <title>Genome sequencing of four Aureobasidium pullulans varieties: biotechnological potential, stress tolerance, and description of new species.</title>
        <authorList>
            <person name="Gostin Ar C."/>
            <person name="Ohm R.A."/>
            <person name="Kogej T."/>
            <person name="Sonjak S."/>
            <person name="Turk M."/>
            <person name="Zajc J."/>
            <person name="Zalar P."/>
            <person name="Grube M."/>
            <person name="Sun H."/>
            <person name="Han J."/>
            <person name="Sharma A."/>
            <person name="Chiniquy J."/>
            <person name="Ngan C.Y."/>
            <person name="Lipzen A."/>
            <person name="Barry K."/>
            <person name="Grigoriev I.V."/>
            <person name="Gunde-Cimerman N."/>
        </authorList>
    </citation>
    <scope>NUCLEOTIDE SEQUENCE [LARGE SCALE GENOMIC DNA]</scope>
    <source>
        <strain evidence="2 3">CBS 147.97</strain>
    </source>
</reference>
<dbReference type="PROSITE" id="PS50097">
    <property type="entry name" value="BTB"/>
    <property type="match status" value="1"/>
</dbReference>